<protein>
    <submittedName>
        <fullName evidence="4">Putative 2-hydroxyacid dehydrogenase</fullName>
        <ecNumber evidence="4">1.-.-.-</ecNumber>
    </submittedName>
</protein>
<evidence type="ECO:0000256" key="2">
    <source>
        <dbReference type="ARBA" id="ARBA00023027"/>
    </source>
</evidence>
<dbReference type="AlphaFoldDB" id="A0A0N0XMR2"/>
<dbReference type="InterPro" id="IPR036291">
    <property type="entry name" value="NAD(P)-bd_dom_sf"/>
</dbReference>
<evidence type="ECO:0000313" key="4">
    <source>
        <dbReference type="EMBL" id="KPC55023.1"/>
    </source>
</evidence>
<name>A0A0N0XMR2_9NEIS</name>
<accession>A0A0N0XMR2</accession>
<dbReference type="GO" id="GO:0016491">
    <property type="term" value="F:oxidoreductase activity"/>
    <property type="evidence" value="ECO:0007669"/>
    <property type="project" value="UniProtKB-KW"/>
</dbReference>
<reference evidence="4 5" key="1">
    <citation type="submission" date="2015-07" db="EMBL/GenBank/DDBJ databases">
        <title>Draft genome sequence of the Amantichitinum ursilacus IGB-41, a new chitin-degrading bacterium.</title>
        <authorList>
            <person name="Kirstahler P."/>
            <person name="Guenther M."/>
            <person name="Grumaz C."/>
            <person name="Rupp S."/>
            <person name="Zibek S."/>
            <person name="Sohn K."/>
        </authorList>
    </citation>
    <scope>NUCLEOTIDE SEQUENCE [LARGE SCALE GENOMIC DNA]</scope>
    <source>
        <strain evidence="4 5">IGB-41</strain>
    </source>
</reference>
<gene>
    <name evidence="4" type="ORF">WG78_00150</name>
</gene>
<dbReference type="InterPro" id="IPR006140">
    <property type="entry name" value="D-isomer_DH_NAD-bd"/>
</dbReference>
<dbReference type="PANTHER" id="PTHR43333">
    <property type="entry name" value="2-HACID_DH_C DOMAIN-CONTAINING PROTEIN"/>
    <property type="match status" value="1"/>
</dbReference>
<dbReference type="Gene3D" id="3.40.50.720">
    <property type="entry name" value="NAD(P)-binding Rossmann-like Domain"/>
    <property type="match status" value="2"/>
</dbReference>
<dbReference type="SUPFAM" id="SSF51735">
    <property type="entry name" value="NAD(P)-binding Rossmann-fold domains"/>
    <property type="match status" value="1"/>
</dbReference>
<dbReference type="EMBL" id="LAQT01000001">
    <property type="protein sequence ID" value="KPC55023.1"/>
    <property type="molecule type" value="Genomic_DNA"/>
</dbReference>
<dbReference type="STRING" id="857265.WG78_00150"/>
<dbReference type="Pfam" id="PF02826">
    <property type="entry name" value="2-Hacid_dh_C"/>
    <property type="match status" value="1"/>
</dbReference>
<evidence type="ECO:0000313" key="5">
    <source>
        <dbReference type="Proteomes" id="UP000037939"/>
    </source>
</evidence>
<dbReference type="EC" id="1.-.-.-" evidence="4"/>
<proteinExistence type="predicted"/>
<evidence type="ECO:0000256" key="1">
    <source>
        <dbReference type="ARBA" id="ARBA00023002"/>
    </source>
</evidence>
<dbReference type="GO" id="GO:0051287">
    <property type="term" value="F:NAD binding"/>
    <property type="evidence" value="ECO:0007669"/>
    <property type="project" value="InterPro"/>
</dbReference>
<dbReference type="PATRIC" id="fig|857265.3.peg.31"/>
<organism evidence="4 5">
    <name type="scientific">Amantichitinum ursilacus</name>
    <dbReference type="NCBI Taxonomy" id="857265"/>
    <lineage>
        <taxon>Bacteria</taxon>
        <taxon>Pseudomonadati</taxon>
        <taxon>Pseudomonadota</taxon>
        <taxon>Betaproteobacteria</taxon>
        <taxon>Neisseriales</taxon>
        <taxon>Chitinibacteraceae</taxon>
        <taxon>Amantichitinum</taxon>
    </lineage>
</organism>
<dbReference type="Proteomes" id="UP000037939">
    <property type="component" value="Unassembled WGS sequence"/>
</dbReference>
<keyword evidence="5" id="KW-1185">Reference proteome</keyword>
<keyword evidence="1 4" id="KW-0560">Oxidoreductase</keyword>
<dbReference type="PANTHER" id="PTHR43333:SF1">
    <property type="entry name" value="D-ISOMER SPECIFIC 2-HYDROXYACID DEHYDROGENASE NAD-BINDING DOMAIN-CONTAINING PROTEIN"/>
    <property type="match status" value="1"/>
</dbReference>
<sequence length="317" mass="33580">MSDAIVIASQLDDRLNQLVRERVPGAQVIEVAPGAIHALPTEAEVLFVRPLGPHGVDLSAPPPPGWPFGVRWVQLASAGIDFYPGWLFDGPVVTSARGTAAEPIAEFALATIFAAAKHLPDSWIHQANDWKWQPVTLLKGSTLGIFGFGAIGQALARKALALGFKVITVRRTDAEPEVAGVQRVADIGALFAQADHVVLAAPATAATRHIVNAQVLAQAKPGLHLVNVARGSLIDDDALLGALAAGKIALASLDVTEPEPLPADHPYYSHPRVRLSPHTSAISPGIFANLADRFIQNLQAWRSGATLTDVVDPQRGY</sequence>
<dbReference type="CDD" id="cd12180">
    <property type="entry name" value="2-Hacid_dh_15"/>
    <property type="match status" value="1"/>
</dbReference>
<evidence type="ECO:0000259" key="3">
    <source>
        <dbReference type="Pfam" id="PF02826"/>
    </source>
</evidence>
<feature type="domain" description="D-isomer specific 2-hydroxyacid dehydrogenase NAD-binding" evidence="3">
    <location>
        <begin position="110"/>
        <end position="280"/>
    </location>
</feature>
<dbReference type="OrthoDB" id="9805416at2"/>
<dbReference type="RefSeq" id="WP_053935760.1">
    <property type="nucleotide sequence ID" value="NZ_LAQT01000001.1"/>
</dbReference>
<keyword evidence="2" id="KW-0520">NAD</keyword>
<comment type="caution">
    <text evidence="4">The sequence shown here is derived from an EMBL/GenBank/DDBJ whole genome shotgun (WGS) entry which is preliminary data.</text>
</comment>